<sequence>MMSSSLLLSAIHFHFPGSVATQTVNAIGLHEKSKCDHTGHTKVVGAFVVSSSKHKSVKKTRKEEQKPKTSYLRTSNVSRKEKEIDSLNNSANLDSRDKLLMVDKSGSSYAEVIGKKDSPQGPGRDAVLRACGVTSGIFAAIALTIRQVSHIASEAGLPFPDCTEAMPYTLEWSQAEMIAVLVVFISSCRQLLLIFWPEFAESSKAANQQVLGSLGTWDYVVVSFLPGISEELLFRGGFLPLIGLDWKGVTVVGITFGALHLGGGRKYAFAVWASFVGTIYGFAAILSSSLIVPIAVHSLNNLIGGLLWRYFYSKETAKVGSSDSI</sequence>
<feature type="region of interest" description="Disordered" evidence="1">
    <location>
        <begin position="54"/>
        <end position="76"/>
    </location>
</feature>
<evidence type="ECO:0000256" key="1">
    <source>
        <dbReference type="SAM" id="MobiDB-lite"/>
    </source>
</evidence>
<proteinExistence type="evidence at transcript level"/>
<keyword evidence="3" id="KW-0732">Signal</keyword>
<organism evidence="5">
    <name type="scientific">Picea sitchensis</name>
    <name type="common">Sitka spruce</name>
    <name type="synonym">Pinus sitchensis</name>
    <dbReference type="NCBI Taxonomy" id="3332"/>
    <lineage>
        <taxon>Eukaryota</taxon>
        <taxon>Viridiplantae</taxon>
        <taxon>Streptophyta</taxon>
        <taxon>Embryophyta</taxon>
        <taxon>Tracheophyta</taxon>
        <taxon>Spermatophyta</taxon>
        <taxon>Pinopsida</taxon>
        <taxon>Pinidae</taxon>
        <taxon>Conifers I</taxon>
        <taxon>Pinales</taxon>
        <taxon>Pinaceae</taxon>
        <taxon>Picea</taxon>
    </lineage>
</organism>
<feature type="transmembrane region" description="Helical" evidence="2">
    <location>
        <begin position="267"/>
        <end position="285"/>
    </location>
</feature>
<evidence type="ECO:0000313" key="5">
    <source>
        <dbReference type="EMBL" id="ADE75951.1"/>
    </source>
</evidence>
<accession>D5A8T2</accession>
<keyword evidence="2" id="KW-0812">Transmembrane</keyword>
<reference evidence="5" key="1">
    <citation type="submission" date="2010-04" db="EMBL/GenBank/DDBJ databases">
        <authorList>
            <person name="Reid K.E."/>
            <person name="Liao N."/>
            <person name="Chan S."/>
            <person name="Docking R."/>
            <person name="Taylor G."/>
            <person name="Moore R."/>
            <person name="Mayo M."/>
            <person name="Munro S."/>
            <person name="King J."/>
            <person name="Yanchuk A."/>
            <person name="Holt R."/>
            <person name="Jones S."/>
            <person name="Marra M."/>
            <person name="Ritland C.E."/>
            <person name="Ritland K."/>
            <person name="Bohlmann J."/>
        </authorList>
    </citation>
    <scope>NUCLEOTIDE SEQUENCE</scope>
    <source>
        <tissue evidence="5">Buds collected with no treatment. Collection October 2007</tissue>
    </source>
</reference>
<protein>
    <recommendedName>
        <fullName evidence="4">CAAX prenyl protease 2/Lysostaphin resistance protein A-like domain-containing protein</fullName>
    </recommendedName>
</protein>
<feature type="transmembrane region" description="Helical" evidence="2">
    <location>
        <begin position="291"/>
        <end position="312"/>
    </location>
</feature>
<feature type="signal peptide" evidence="3">
    <location>
        <begin position="1"/>
        <end position="21"/>
    </location>
</feature>
<dbReference type="AlphaFoldDB" id="D5A8T2"/>
<dbReference type="InterPro" id="IPR003675">
    <property type="entry name" value="Rce1/LyrA-like_dom"/>
</dbReference>
<dbReference type="PANTHER" id="PTHR43592:SF7">
    <property type="entry name" value="CAAX AMINO TERMINAL PROTEASE FAMILY PROTEIN"/>
    <property type="match status" value="1"/>
</dbReference>
<evidence type="ECO:0000256" key="2">
    <source>
        <dbReference type="SAM" id="Phobius"/>
    </source>
</evidence>
<evidence type="ECO:0000259" key="4">
    <source>
        <dbReference type="Pfam" id="PF02517"/>
    </source>
</evidence>
<dbReference type="GO" id="GO:0080120">
    <property type="term" value="P:CAAX-box protein maturation"/>
    <property type="evidence" value="ECO:0007669"/>
    <property type="project" value="UniProtKB-ARBA"/>
</dbReference>
<feature type="chain" id="PRO_5003068161" description="CAAX prenyl protease 2/Lysostaphin resistance protein A-like domain-containing protein" evidence="3">
    <location>
        <begin position="22"/>
        <end position="325"/>
    </location>
</feature>
<evidence type="ECO:0000256" key="3">
    <source>
        <dbReference type="SAM" id="SignalP"/>
    </source>
</evidence>
<keyword evidence="2" id="KW-0472">Membrane</keyword>
<feature type="domain" description="CAAX prenyl protease 2/Lysostaphin resistance protein A-like" evidence="4">
    <location>
        <begin position="216"/>
        <end position="303"/>
    </location>
</feature>
<name>D5A8T2_PICSI</name>
<dbReference type="OMA" id="GLPFPDC"/>
<dbReference type="PANTHER" id="PTHR43592">
    <property type="entry name" value="CAAX AMINO TERMINAL PROTEASE"/>
    <property type="match status" value="1"/>
</dbReference>
<keyword evidence="2" id="KW-1133">Transmembrane helix</keyword>
<dbReference type="GO" id="GO:0004175">
    <property type="term" value="F:endopeptidase activity"/>
    <property type="evidence" value="ECO:0007669"/>
    <property type="project" value="UniProtKB-ARBA"/>
</dbReference>
<dbReference type="EMBL" id="BT122579">
    <property type="protein sequence ID" value="ADE75951.1"/>
    <property type="molecule type" value="mRNA"/>
</dbReference>
<dbReference type="Pfam" id="PF02517">
    <property type="entry name" value="Rce1-like"/>
    <property type="match status" value="1"/>
</dbReference>